<sequence>MTQRTIIGLAQLGTAALILGGCAHPQYATDEAFGDSVRAAQAQQTLNQDASRNTAPMTGLDGAAAKATVDRYQKSYETPPAPVNVFTIGVGGANTSGSGQR</sequence>
<reference evidence="1 2" key="1">
    <citation type="submission" date="2014-12" db="EMBL/GenBank/DDBJ databases">
        <title>Denitrispirillum autotrophicum gen. nov., sp. nov., Denitrifying, Facultatively Autotrophic Bacteria Isolated from Rice Paddy Soil.</title>
        <authorList>
            <person name="Ishii S."/>
            <person name="Ashida N."/>
            <person name="Ohno H."/>
            <person name="Otsuka S."/>
            <person name="Yokota A."/>
            <person name="Senoo K."/>
        </authorList>
    </citation>
    <scope>NUCLEOTIDE SEQUENCE [LARGE SCALE GENOMIC DNA]</scope>
    <source>
        <strain evidence="1 2">TSA66</strain>
    </source>
</reference>
<proteinExistence type="predicted"/>
<dbReference type="PROSITE" id="PS51257">
    <property type="entry name" value="PROKAR_LIPOPROTEIN"/>
    <property type="match status" value="1"/>
</dbReference>
<gene>
    <name evidence="1" type="ORF">TSA66_04415</name>
</gene>
<dbReference type="AlphaFoldDB" id="A0A0C2BQ75"/>
<dbReference type="STRING" id="709839.TSA66_04415"/>
<evidence type="ECO:0008006" key="3">
    <source>
        <dbReference type="Google" id="ProtNLM"/>
    </source>
</evidence>
<evidence type="ECO:0000313" key="2">
    <source>
        <dbReference type="Proteomes" id="UP000031572"/>
    </source>
</evidence>
<evidence type="ECO:0000313" key="1">
    <source>
        <dbReference type="EMBL" id="KIF80221.1"/>
    </source>
</evidence>
<dbReference type="EMBL" id="JWJG01000028">
    <property type="protein sequence ID" value="KIF80221.1"/>
    <property type="molecule type" value="Genomic_DNA"/>
</dbReference>
<dbReference type="OrthoDB" id="8537668at2"/>
<name>A0A0C2BQ75_9BURK</name>
<dbReference type="Proteomes" id="UP000031572">
    <property type="component" value="Unassembled WGS sequence"/>
</dbReference>
<protein>
    <recommendedName>
        <fullName evidence="3">Lipoprotein</fullName>
    </recommendedName>
</protein>
<keyword evidence="2" id="KW-1185">Reference proteome</keyword>
<dbReference type="RefSeq" id="WP_040039137.1">
    <property type="nucleotide sequence ID" value="NZ_JWJG01000028.1"/>
</dbReference>
<accession>A0A0C2BQ75</accession>
<comment type="caution">
    <text evidence="1">The sequence shown here is derived from an EMBL/GenBank/DDBJ whole genome shotgun (WGS) entry which is preliminary data.</text>
</comment>
<organism evidence="1 2">
    <name type="scientific">Noviherbaspirillum autotrophicum</name>
    <dbReference type="NCBI Taxonomy" id="709839"/>
    <lineage>
        <taxon>Bacteria</taxon>
        <taxon>Pseudomonadati</taxon>
        <taxon>Pseudomonadota</taxon>
        <taxon>Betaproteobacteria</taxon>
        <taxon>Burkholderiales</taxon>
        <taxon>Oxalobacteraceae</taxon>
        <taxon>Noviherbaspirillum</taxon>
    </lineage>
</organism>